<evidence type="ECO:0000256" key="1">
    <source>
        <dbReference type="SAM" id="MobiDB-lite"/>
    </source>
</evidence>
<proteinExistence type="predicted"/>
<organism evidence="2 3">
    <name type="scientific">Portunus trituberculatus</name>
    <name type="common">Swimming crab</name>
    <name type="synonym">Neptunus trituberculatus</name>
    <dbReference type="NCBI Taxonomy" id="210409"/>
    <lineage>
        <taxon>Eukaryota</taxon>
        <taxon>Metazoa</taxon>
        <taxon>Ecdysozoa</taxon>
        <taxon>Arthropoda</taxon>
        <taxon>Crustacea</taxon>
        <taxon>Multicrustacea</taxon>
        <taxon>Malacostraca</taxon>
        <taxon>Eumalacostraca</taxon>
        <taxon>Eucarida</taxon>
        <taxon>Decapoda</taxon>
        <taxon>Pleocyemata</taxon>
        <taxon>Brachyura</taxon>
        <taxon>Eubrachyura</taxon>
        <taxon>Portunoidea</taxon>
        <taxon>Portunidae</taxon>
        <taxon>Portuninae</taxon>
        <taxon>Portunus</taxon>
    </lineage>
</organism>
<dbReference type="Proteomes" id="UP000324222">
    <property type="component" value="Unassembled WGS sequence"/>
</dbReference>
<protein>
    <submittedName>
        <fullName evidence="2">Uncharacterized protein</fullName>
    </submittedName>
</protein>
<dbReference type="EMBL" id="VSRR010001425">
    <property type="protein sequence ID" value="MPC25163.1"/>
    <property type="molecule type" value="Genomic_DNA"/>
</dbReference>
<gene>
    <name evidence="2" type="ORF">E2C01_018264</name>
</gene>
<name>A0A5B7DVY5_PORTR</name>
<feature type="region of interest" description="Disordered" evidence="1">
    <location>
        <begin position="55"/>
        <end position="81"/>
    </location>
</feature>
<sequence>MECTKISHHTSPTFEDKVLPLLKGELDQRVLTTPNLRQETGPSCTEDFRCLDNTRCHPEKEENPPNLQQETGGSCTGRRQT</sequence>
<dbReference type="AlphaFoldDB" id="A0A5B7DVY5"/>
<feature type="compositionally biased region" description="Polar residues" evidence="1">
    <location>
        <begin position="65"/>
        <end position="81"/>
    </location>
</feature>
<keyword evidence="3" id="KW-1185">Reference proteome</keyword>
<comment type="caution">
    <text evidence="2">The sequence shown here is derived from an EMBL/GenBank/DDBJ whole genome shotgun (WGS) entry which is preliminary data.</text>
</comment>
<evidence type="ECO:0000313" key="3">
    <source>
        <dbReference type="Proteomes" id="UP000324222"/>
    </source>
</evidence>
<reference evidence="2 3" key="1">
    <citation type="submission" date="2019-05" db="EMBL/GenBank/DDBJ databases">
        <title>Another draft genome of Portunus trituberculatus and its Hox gene families provides insights of decapod evolution.</title>
        <authorList>
            <person name="Jeong J.-H."/>
            <person name="Song I."/>
            <person name="Kim S."/>
            <person name="Choi T."/>
            <person name="Kim D."/>
            <person name="Ryu S."/>
            <person name="Kim W."/>
        </authorList>
    </citation>
    <scope>NUCLEOTIDE SEQUENCE [LARGE SCALE GENOMIC DNA]</scope>
    <source>
        <tissue evidence="2">Muscle</tissue>
    </source>
</reference>
<evidence type="ECO:0000313" key="2">
    <source>
        <dbReference type="EMBL" id="MPC25163.1"/>
    </source>
</evidence>
<accession>A0A5B7DVY5</accession>